<keyword evidence="3" id="KW-0238">DNA-binding</keyword>
<reference evidence="6 7" key="1">
    <citation type="submission" date="2019-12" db="EMBL/GenBank/DDBJ databases">
        <title>Genomic-based taxomic classification of the family Erythrobacteraceae.</title>
        <authorList>
            <person name="Xu L."/>
        </authorList>
    </citation>
    <scope>NUCLEOTIDE SEQUENCE [LARGE SCALE GENOMIC DNA]</scope>
    <source>
        <strain evidence="6 7">MCCC 1K01500</strain>
    </source>
</reference>
<dbReference type="GO" id="GO:0003700">
    <property type="term" value="F:DNA-binding transcription factor activity"/>
    <property type="evidence" value="ECO:0007669"/>
    <property type="project" value="InterPro"/>
</dbReference>
<evidence type="ECO:0000313" key="6">
    <source>
        <dbReference type="EMBL" id="MXO60986.1"/>
    </source>
</evidence>
<evidence type="ECO:0000259" key="5">
    <source>
        <dbReference type="PROSITE" id="PS50931"/>
    </source>
</evidence>
<organism evidence="6 7">
    <name type="scientific">Croceibacterium salegens</name>
    <dbReference type="NCBI Taxonomy" id="1737568"/>
    <lineage>
        <taxon>Bacteria</taxon>
        <taxon>Pseudomonadati</taxon>
        <taxon>Pseudomonadota</taxon>
        <taxon>Alphaproteobacteria</taxon>
        <taxon>Sphingomonadales</taxon>
        <taxon>Erythrobacteraceae</taxon>
        <taxon>Croceibacterium</taxon>
    </lineage>
</organism>
<keyword evidence="4" id="KW-0804">Transcription</keyword>
<proteinExistence type="inferred from homology"/>
<dbReference type="SUPFAM" id="SSF53850">
    <property type="entry name" value="Periplasmic binding protein-like II"/>
    <property type="match status" value="1"/>
</dbReference>
<evidence type="ECO:0000313" key="7">
    <source>
        <dbReference type="Proteomes" id="UP000433652"/>
    </source>
</evidence>
<dbReference type="InterPro" id="IPR000847">
    <property type="entry name" value="LysR_HTH_N"/>
</dbReference>
<dbReference type="OrthoDB" id="8339333at2"/>
<dbReference type="Gene3D" id="1.10.10.10">
    <property type="entry name" value="Winged helix-like DNA-binding domain superfamily/Winged helix DNA-binding domain"/>
    <property type="match status" value="1"/>
</dbReference>
<dbReference type="InterPro" id="IPR036390">
    <property type="entry name" value="WH_DNA-bd_sf"/>
</dbReference>
<evidence type="ECO:0000256" key="3">
    <source>
        <dbReference type="ARBA" id="ARBA00023125"/>
    </source>
</evidence>
<evidence type="ECO:0000256" key="1">
    <source>
        <dbReference type="ARBA" id="ARBA00009437"/>
    </source>
</evidence>
<comment type="similarity">
    <text evidence="1">Belongs to the LysR transcriptional regulatory family.</text>
</comment>
<dbReference type="InterPro" id="IPR036388">
    <property type="entry name" value="WH-like_DNA-bd_sf"/>
</dbReference>
<feature type="domain" description="HTH lysR-type" evidence="5">
    <location>
        <begin position="6"/>
        <end position="63"/>
    </location>
</feature>
<dbReference type="InterPro" id="IPR050389">
    <property type="entry name" value="LysR-type_TF"/>
</dbReference>
<evidence type="ECO:0000256" key="4">
    <source>
        <dbReference type="ARBA" id="ARBA00023163"/>
    </source>
</evidence>
<dbReference type="AlphaFoldDB" id="A0A6I4T126"/>
<comment type="caution">
    <text evidence="6">The sequence shown here is derived from an EMBL/GenBank/DDBJ whole genome shotgun (WGS) entry which is preliminary data.</text>
</comment>
<name>A0A6I4T126_9SPHN</name>
<dbReference type="Pfam" id="PF00126">
    <property type="entry name" value="HTH_1"/>
    <property type="match status" value="1"/>
</dbReference>
<evidence type="ECO:0000256" key="2">
    <source>
        <dbReference type="ARBA" id="ARBA00023015"/>
    </source>
</evidence>
<protein>
    <submittedName>
        <fullName evidence="6">LysR family transcriptional regulator</fullName>
    </submittedName>
</protein>
<dbReference type="PANTHER" id="PTHR30118:SF6">
    <property type="entry name" value="HTH-TYPE TRANSCRIPTIONAL REGULATOR LEUO"/>
    <property type="match status" value="1"/>
</dbReference>
<dbReference type="RefSeq" id="WP_159797618.1">
    <property type="nucleotide sequence ID" value="NZ_WTYM01000058.1"/>
</dbReference>
<gene>
    <name evidence="6" type="ORF">GRI89_15700</name>
</gene>
<accession>A0A6I4T126</accession>
<keyword evidence="2" id="KW-0805">Transcription regulation</keyword>
<dbReference type="Proteomes" id="UP000433652">
    <property type="component" value="Unassembled WGS sequence"/>
</dbReference>
<dbReference type="PANTHER" id="PTHR30118">
    <property type="entry name" value="HTH-TYPE TRANSCRIPTIONAL REGULATOR LEUO-RELATED"/>
    <property type="match status" value="1"/>
</dbReference>
<dbReference type="GO" id="GO:0003677">
    <property type="term" value="F:DNA binding"/>
    <property type="evidence" value="ECO:0007669"/>
    <property type="project" value="UniProtKB-KW"/>
</dbReference>
<sequence>MRLDNFDLNLLVAFNVLLEERSVTRSAERLHVTQSAMSASLKRLREAFQDDLLVQSGRTMVPTPNAMLLAPKVSEAIVTLRSLISAGTGFDPATSQRRFRIAASDYITTVLLVPLMRLLETEAPGIGFEISLPTEDTPDRLAKGEFDLVLTPLEFLDPVHPADLLFEERHVVVGCKDNPLLASPMSPAQFAEAPHVAVTIDGRDTFIEGALDHQGLTRRIEIRAPSFVLVPQFLHGTARIALMHERLARLMAPSLSLAIAEPPFTIMPMREMVQYHATRSQDAGLTWMRGKLGDLARTE</sequence>
<dbReference type="EMBL" id="WTYM01000058">
    <property type="protein sequence ID" value="MXO60986.1"/>
    <property type="molecule type" value="Genomic_DNA"/>
</dbReference>
<dbReference type="Pfam" id="PF03466">
    <property type="entry name" value="LysR_substrate"/>
    <property type="match status" value="1"/>
</dbReference>
<dbReference type="SUPFAM" id="SSF46785">
    <property type="entry name" value="Winged helix' DNA-binding domain"/>
    <property type="match status" value="1"/>
</dbReference>
<dbReference type="Gene3D" id="3.40.190.10">
    <property type="entry name" value="Periplasmic binding protein-like II"/>
    <property type="match status" value="2"/>
</dbReference>
<keyword evidence="7" id="KW-1185">Reference proteome</keyword>
<dbReference type="InterPro" id="IPR005119">
    <property type="entry name" value="LysR_subst-bd"/>
</dbReference>
<dbReference type="PRINTS" id="PR00039">
    <property type="entry name" value="HTHLYSR"/>
</dbReference>
<dbReference type="PROSITE" id="PS50931">
    <property type="entry name" value="HTH_LYSR"/>
    <property type="match status" value="1"/>
</dbReference>